<feature type="repeat" description="TPR" evidence="2">
    <location>
        <begin position="106"/>
        <end position="139"/>
    </location>
</feature>
<accession>A0ABT1F549</accession>
<dbReference type="SUPFAM" id="SSF52540">
    <property type="entry name" value="P-loop containing nucleoside triphosphate hydrolases"/>
    <property type="match status" value="1"/>
</dbReference>
<dbReference type="Pfam" id="PF14559">
    <property type="entry name" value="TPR_19"/>
    <property type="match status" value="2"/>
</dbReference>
<dbReference type="InterPro" id="IPR027417">
    <property type="entry name" value="P-loop_NTPase"/>
</dbReference>
<comment type="caution">
    <text evidence="3">The sequence shown here is derived from an EMBL/GenBank/DDBJ whole genome shotgun (WGS) entry which is preliminary data.</text>
</comment>
<dbReference type="Pfam" id="PF13469">
    <property type="entry name" value="Sulfotransfer_3"/>
    <property type="match status" value="1"/>
</dbReference>
<protein>
    <submittedName>
        <fullName evidence="3">Sulfotransferase</fullName>
    </submittedName>
</protein>
<dbReference type="Proteomes" id="UP001204615">
    <property type="component" value="Unassembled WGS sequence"/>
</dbReference>
<dbReference type="Gene3D" id="3.40.50.300">
    <property type="entry name" value="P-loop containing nucleotide triphosphate hydrolases"/>
    <property type="match status" value="1"/>
</dbReference>
<evidence type="ECO:0000313" key="4">
    <source>
        <dbReference type="Proteomes" id="UP001204615"/>
    </source>
</evidence>
<proteinExistence type="predicted"/>
<gene>
    <name evidence="3" type="ORF">NC595_00350</name>
</gene>
<dbReference type="InterPro" id="IPR011990">
    <property type="entry name" value="TPR-like_helical_dom_sf"/>
</dbReference>
<reference evidence="3 4" key="1">
    <citation type="submission" date="2022-06" db="EMBL/GenBank/DDBJ databases">
        <title>Dyella sp. Sa strain:Sa Genome sequencing.</title>
        <authorList>
            <person name="Park S."/>
        </authorList>
    </citation>
    <scope>NUCLEOTIDE SEQUENCE [LARGE SCALE GENOMIC DNA]</scope>
    <source>
        <strain evidence="3 4">Sa</strain>
    </source>
</reference>
<dbReference type="EMBL" id="JAMZEK010000001">
    <property type="protein sequence ID" value="MCP1372506.1"/>
    <property type="molecule type" value="Genomic_DNA"/>
</dbReference>
<dbReference type="SUPFAM" id="SSF48452">
    <property type="entry name" value="TPR-like"/>
    <property type="match status" value="1"/>
</dbReference>
<evidence type="ECO:0000313" key="3">
    <source>
        <dbReference type="EMBL" id="MCP1372506.1"/>
    </source>
</evidence>
<organism evidence="3 4">
    <name type="scientific">Dyella lutea</name>
    <dbReference type="NCBI Taxonomy" id="2950441"/>
    <lineage>
        <taxon>Bacteria</taxon>
        <taxon>Pseudomonadati</taxon>
        <taxon>Pseudomonadota</taxon>
        <taxon>Gammaproteobacteria</taxon>
        <taxon>Lysobacterales</taxon>
        <taxon>Rhodanobacteraceae</taxon>
        <taxon>Dyella</taxon>
    </lineage>
</organism>
<dbReference type="InterPro" id="IPR019734">
    <property type="entry name" value="TPR_rpt"/>
</dbReference>
<evidence type="ECO:0000256" key="2">
    <source>
        <dbReference type="PROSITE-ProRule" id="PRU00339"/>
    </source>
</evidence>
<dbReference type="Gene3D" id="1.25.40.10">
    <property type="entry name" value="Tetratricopeptide repeat domain"/>
    <property type="match status" value="1"/>
</dbReference>
<dbReference type="RefSeq" id="WP_253564151.1">
    <property type="nucleotide sequence ID" value="NZ_JAMZEK010000001.1"/>
</dbReference>
<dbReference type="PANTHER" id="PTHR12788">
    <property type="entry name" value="PROTEIN-TYROSINE SULFOTRANSFERASE 2"/>
    <property type="match status" value="1"/>
</dbReference>
<dbReference type="PROSITE" id="PS50005">
    <property type="entry name" value="TPR"/>
    <property type="match status" value="1"/>
</dbReference>
<dbReference type="PANTHER" id="PTHR12788:SF10">
    <property type="entry name" value="PROTEIN-TYROSINE SULFOTRANSFERASE"/>
    <property type="match status" value="1"/>
</dbReference>
<dbReference type="InterPro" id="IPR026634">
    <property type="entry name" value="TPST-like"/>
</dbReference>
<keyword evidence="2" id="KW-0802">TPR repeat</keyword>
<name>A0ABT1F549_9GAMM</name>
<keyword evidence="1" id="KW-0808">Transferase</keyword>
<dbReference type="SMART" id="SM00028">
    <property type="entry name" value="TPR"/>
    <property type="match status" value="3"/>
</dbReference>
<sequence>MNSLEATYQQLLDAFNRMDWAAAVRLSTPLLAAAPGHPLVRFVAGVAELEQDRPNRAAEHLAAAVQGDPARLDFAAHHARALLAAGRADEARVAATQAPTSQARDPLALDVLGQVWVQTGDYESGLQAFSRAAELAPRQPVHHLNRASALIGLGRFDDAERALETCLALAPHTWQAHYSLAQLRRWTPGRHHLDRLEALLPQAGRDPAAGTCLHLALAKEYEDLGRYPEAMSHLVTGKRAARPTRSYTPARDVALVDALIERFGSVPAPTANAVMQGPVFVVGMPRSGTTLVDRILSSHPQLHSAGELNTFGLALAQALGSPTPHLSADTVRSGPTVDWSALGTAYIKHARAATGISGRFSDKLPHNFLHLGAIARALPDARIVCLRRHPMDTCLSNFRQLFAASAPMMDYSYTLEDIGHYYVQFDRLMAHWERCLPGRLLSVSYEALIDDQEAVTRQLLDFCGLPWDRACLAFERNAAPVTTPSAVQVRSALHRESLERWKRYGPAMDSLHAILADAGLVA</sequence>
<evidence type="ECO:0000256" key="1">
    <source>
        <dbReference type="ARBA" id="ARBA00022679"/>
    </source>
</evidence>
<keyword evidence="4" id="KW-1185">Reference proteome</keyword>